<protein>
    <submittedName>
        <fullName evidence="4">Transglutaminase-like superfamily protein</fullName>
    </submittedName>
</protein>
<keyword evidence="1" id="KW-0732">Signal</keyword>
<dbReference type="RefSeq" id="WP_089839697.1">
    <property type="nucleotide sequence ID" value="NZ_FOZL01000001.1"/>
</dbReference>
<evidence type="ECO:0000256" key="1">
    <source>
        <dbReference type="SAM" id="SignalP"/>
    </source>
</evidence>
<evidence type="ECO:0000313" key="4">
    <source>
        <dbReference type="EMBL" id="SFS15839.1"/>
    </source>
</evidence>
<dbReference type="Proteomes" id="UP000199024">
    <property type="component" value="Unassembled WGS sequence"/>
</dbReference>
<dbReference type="Pfam" id="PF12969">
    <property type="entry name" value="DUF3857"/>
    <property type="match status" value="1"/>
</dbReference>
<organism evidence="4 5">
    <name type="scientific">Granulicella pectinivorans</name>
    <dbReference type="NCBI Taxonomy" id="474950"/>
    <lineage>
        <taxon>Bacteria</taxon>
        <taxon>Pseudomonadati</taxon>
        <taxon>Acidobacteriota</taxon>
        <taxon>Terriglobia</taxon>
        <taxon>Terriglobales</taxon>
        <taxon>Acidobacteriaceae</taxon>
        <taxon>Granulicella</taxon>
    </lineage>
</organism>
<accession>A0A1I6MJK2</accession>
<feature type="domain" description="Transglutaminase-like" evidence="2">
    <location>
        <begin position="288"/>
        <end position="360"/>
    </location>
</feature>
<dbReference type="PROSITE" id="PS51257">
    <property type="entry name" value="PROKAR_LIPOPROTEIN"/>
    <property type="match status" value="1"/>
</dbReference>
<dbReference type="InterPro" id="IPR002931">
    <property type="entry name" value="Transglutaminase-like"/>
</dbReference>
<evidence type="ECO:0000313" key="5">
    <source>
        <dbReference type="Proteomes" id="UP000199024"/>
    </source>
</evidence>
<feature type="chain" id="PRO_5011642299" evidence="1">
    <location>
        <begin position="27"/>
        <end position="663"/>
    </location>
</feature>
<keyword evidence="5" id="KW-1185">Reference proteome</keyword>
<proteinExistence type="predicted"/>
<gene>
    <name evidence="4" type="ORF">SAMN05421771_2793</name>
</gene>
<dbReference type="AlphaFoldDB" id="A0A1I6MJK2"/>
<dbReference type="EMBL" id="FOZL01000001">
    <property type="protein sequence ID" value="SFS15839.1"/>
    <property type="molecule type" value="Genomic_DNA"/>
</dbReference>
<dbReference type="SUPFAM" id="SSF54001">
    <property type="entry name" value="Cysteine proteinases"/>
    <property type="match status" value="1"/>
</dbReference>
<dbReference type="Gene3D" id="3.10.620.30">
    <property type="match status" value="1"/>
</dbReference>
<evidence type="ECO:0000259" key="2">
    <source>
        <dbReference type="Pfam" id="PF01841"/>
    </source>
</evidence>
<dbReference type="Pfam" id="PF01841">
    <property type="entry name" value="Transglut_core"/>
    <property type="match status" value="1"/>
</dbReference>
<dbReference type="STRING" id="474950.SAMN05421771_2793"/>
<evidence type="ECO:0000259" key="3">
    <source>
        <dbReference type="Pfam" id="PF12969"/>
    </source>
</evidence>
<name>A0A1I6MJK2_9BACT</name>
<feature type="signal peptide" evidence="1">
    <location>
        <begin position="1"/>
        <end position="26"/>
    </location>
</feature>
<dbReference type="InterPro" id="IPR024618">
    <property type="entry name" value="DUF3857"/>
</dbReference>
<sequence length="663" mass="73616">MGHRSLQRIQSSIVAALTLLSLFGSAACYASPKDDSIPPWVTEAAHQTLPTYPAATNAVVLLDEVTYSVASNGSAFEHRRHVVKILRPSGREEAIVGVPFDNATRIRSLKVWSIAPDGHQYALKDSELVDIGYPGSGNFYEDYKMRVAQPPGRDPGGVIAYEYDQVSRPYVTETTWDFQGNLPRLNESFTLELPPGFTYGSVWSHHSTSPVVELEHQRFRWKLENVPGIDLDDVPMAPSEQALAGRMTVHYAAPGTSALDLASWPSIGEWYQPLYRDRINPTPDIAAKAAELTAGKSDFHDKAEAIGEFVQNKVRYFVIEMGIGGYQPHPAADIFRNRYGDCKDKAALVSAMLSSVGIHSTLMMVDSRRGVVDPDAPSLVGNHMIAAIEIPDGYKSPLLRSVVTARTGKRYLIFDPTWELTPFGQLENNLQGSYGILLEGAQTEAIQLPVLDPDRNTIRRNATFELKPDGTLEGSVTEKRFGDVSERHRDQLQGDSAEQRKMLDRLLNQDFSSFTVRDFKLDNVASLNKDYTMSFHVTADRYARSMGSMLMLRPRILGTNAFGLDKKPRNVPIDLGETMQSTDTYDIKLPPGYAVDELPLPVKLDLGFASYESASTLTDGTLHYTRTFTIRQITLPASKYTDLQHLASVINADEQNNAILIRK</sequence>
<dbReference type="OrthoDB" id="103430at2"/>
<dbReference type="InterPro" id="IPR038765">
    <property type="entry name" value="Papain-like_cys_pep_sf"/>
</dbReference>
<dbReference type="Gene3D" id="2.60.40.3140">
    <property type="match status" value="1"/>
</dbReference>
<reference evidence="4 5" key="1">
    <citation type="submission" date="2016-10" db="EMBL/GenBank/DDBJ databases">
        <authorList>
            <person name="de Groot N.N."/>
        </authorList>
    </citation>
    <scope>NUCLEOTIDE SEQUENCE [LARGE SCALE GENOMIC DNA]</scope>
    <source>
        <strain evidence="4 5">DSM 21001</strain>
    </source>
</reference>
<feature type="domain" description="DUF3857" evidence="3">
    <location>
        <begin position="72"/>
        <end position="228"/>
    </location>
</feature>
<dbReference type="Gene3D" id="2.60.120.1130">
    <property type="match status" value="1"/>
</dbReference>